<dbReference type="InterPro" id="IPR001223">
    <property type="entry name" value="Glyco_hydro18_cat"/>
</dbReference>
<comment type="similarity">
    <text evidence="3">Belongs to the glycosyl hydrolase 18 family. Chitinase class V subfamily.</text>
</comment>
<dbReference type="PANTHER" id="PTHR11177:SF384">
    <property type="entry name" value="CHITINASE"/>
    <property type="match status" value="1"/>
</dbReference>
<dbReference type="GO" id="GO:0008843">
    <property type="term" value="F:endochitinase activity"/>
    <property type="evidence" value="ECO:0007669"/>
    <property type="project" value="UniProtKB-EC"/>
</dbReference>
<dbReference type="Gene3D" id="3.20.20.80">
    <property type="entry name" value="Glycosidases"/>
    <property type="match status" value="1"/>
</dbReference>
<dbReference type="GO" id="GO:0000272">
    <property type="term" value="P:polysaccharide catabolic process"/>
    <property type="evidence" value="ECO:0007669"/>
    <property type="project" value="UniProtKB-KW"/>
</dbReference>
<evidence type="ECO:0000313" key="15">
    <source>
        <dbReference type="EMBL" id="KAK0746934.1"/>
    </source>
</evidence>
<dbReference type="InterPro" id="IPR029070">
    <property type="entry name" value="Chitinase_insertion_sf"/>
</dbReference>
<dbReference type="SUPFAM" id="SSF54556">
    <property type="entry name" value="Chitinase insertion domain"/>
    <property type="match status" value="1"/>
</dbReference>
<feature type="chain" id="PRO_5041208592" description="chitinase" evidence="13">
    <location>
        <begin position="25"/>
        <end position="415"/>
    </location>
</feature>
<name>A0AA40EX19_9PEZI</name>
<gene>
    <name evidence="15" type="ORF">B0T18DRAFT_438732</name>
</gene>
<dbReference type="Pfam" id="PF00704">
    <property type="entry name" value="Glyco_hydro_18"/>
    <property type="match status" value="1"/>
</dbReference>
<evidence type="ECO:0000256" key="1">
    <source>
        <dbReference type="ARBA" id="ARBA00000822"/>
    </source>
</evidence>
<comment type="caution">
    <text evidence="15">The sequence shown here is derived from an EMBL/GenBank/DDBJ whole genome shotgun (WGS) entry which is preliminary data.</text>
</comment>
<sequence length="415" mass="44505">MTLSLVNAAVAALSLFSACTVPTAAPGGKKNVVYYTNWSIYDRQFNPQDLPSNKITHVLHSFANVQADGTVFLSDPWADIQKQFSTDTAETGTNVYGIMKQLYLLKKSNRKLKVQLSIGGASFSANFPTAASTVANRERFAKSAVKLVADLGLDGLDIDWEFPTTKAEGDNYVSLLKAVRVELDAYSKKSASCYRFLLTIAASAGPATYAIQPLAALAKTVDWFNLMAYDYSGSWSGTAAHQANLYKSNDTLVTPFSTKAAVDAYLATGVAAKQIVLGMPIYGRAFSNTAGLGKPFSGQPAGTWGEAGVYDYKVLPRPGALEFTDAASGATYSYDATKKELVTYDTPEMVRAKVVWAKNKQLGGSMFWEASADKTGDKSLIAKSAGEWGNAALDGSVNQLEYPESVYANLKAGMV</sequence>
<dbReference type="GO" id="GO:0006032">
    <property type="term" value="P:chitin catabolic process"/>
    <property type="evidence" value="ECO:0007669"/>
    <property type="project" value="UniProtKB-KW"/>
</dbReference>
<dbReference type="GO" id="GO:0005576">
    <property type="term" value="C:extracellular region"/>
    <property type="evidence" value="ECO:0007669"/>
    <property type="project" value="UniProtKB-SubCell"/>
</dbReference>
<evidence type="ECO:0000256" key="4">
    <source>
        <dbReference type="ARBA" id="ARBA00012729"/>
    </source>
</evidence>
<accession>A0AA40EX19</accession>
<dbReference type="InterPro" id="IPR011583">
    <property type="entry name" value="Chitinase_II/V-like_cat"/>
</dbReference>
<evidence type="ECO:0000256" key="8">
    <source>
        <dbReference type="ARBA" id="ARBA00023024"/>
    </source>
</evidence>
<comment type="subcellular location">
    <subcellularLocation>
        <location evidence="2">Secreted</location>
    </subcellularLocation>
</comment>
<dbReference type="EMBL" id="JAUKUD010000004">
    <property type="protein sequence ID" value="KAK0746934.1"/>
    <property type="molecule type" value="Genomic_DNA"/>
</dbReference>
<dbReference type="PROSITE" id="PS51910">
    <property type="entry name" value="GH18_2"/>
    <property type="match status" value="1"/>
</dbReference>
<comment type="catalytic activity">
    <reaction evidence="1">
        <text>Random endo-hydrolysis of N-acetyl-beta-D-glucosaminide (1-&gt;4)-beta-linkages in chitin and chitodextrins.</text>
        <dbReference type="EC" id="3.2.1.14"/>
    </reaction>
</comment>
<evidence type="ECO:0000256" key="7">
    <source>
        <dbReference type="ARBA" id="ARBA00022801"/>
    </source>
</evidence>
<evidence type="ECO:0000256" key="6">
    <source>
        <dbReference type="ARBA" id="ARBA00022729"/>
    </source>
</evidence>
<evidence type="ECO:0000256" key="12">
    <source>
        <dbReference type="RuleBase" id="RU000489"/>
    </source>
</evidence>
<evidence type="ECO:0000256" key="3">
    <source>
        <dbReference type="ARBA" id="ARBA00008682"/>
    </source>
</evidence>
<keyword evidence="11" id="KW-0624">Polysaccharide degradation</keyword>
<evidence type="ECO:0000313" key="16">
    <source>
        <dbReference type="Proteomes" id="UP001172155"/>
    </source>
</evidence>
<protein>
    <recommendedName>
        <fullName evidence="4">chitinase</fullName>
        <ecNumber evidence="4">3.2.1.14</ecNumber>
    </recommendedName>
</protein>
<evidence type="ECO:0000256" key="13">
    <source>
        <dbReference type="SAM" id="SignalP"/>
    </source>
</evidence>
<keyword evidence="5" id="KW-0964">Secreted</keyword>
<evidence type="ECO:0000256" key="2">
    <source>
        <dbReference type="ARBA" id="ARBA00004613"/>
    </source>
</evidence>
<keyword evidence="7 12" id="KW-0378">Hydrolase</keyword>
<reference evidence="15" key="1">
    <citation type="submission" date="2023-06" db="EMBL/GenBank/DDBJ databases">
        <title>Genome-scale phylogeny and comparative genomics of the fungal order Sordariales.</title>
        <authorList>
            <consortium name="Lawrence Berkeley National Laboratory"/>
            <person name="Hensen N."/>
            <person name="Bonometti L."/>
            <person name="Westerberg I."/>
            <person name="Brannstrom I.O."/>
            <person name="Guillou S."/>
            <person name="Cros-Aarteil S."/>
            <person name="Calhoun S."/>
            <person name="Haridas S."/>
            <person name="Kuo A."/>
            <person name="Mondo S."/>
            <person name="Pangilinan J."/>
            <person name="Riley R."/>
            <person name="LaButti K."/>
            <person name="Andreopoulos B."/>
            <person name="Lipzen A."/>
            <person name="Chen C."/>
            <person name="Yanf M."/>
            <person name="Daum C."/>
            <person name="Ng V."/>
            <person name="Clum A."/>
            <person name="Steindorff A."/>
            <person name="Ohm R."/>
            <person name="Martin F."/>
            <person name="Silar P."/>
            <person name="Natvig D."/>
            <person name="Lalanne C."/>
            <person name="Gautier V."/>
            <person name="Ament-velasquez S.L."/>
            <person name="Kruys A."/>
            <person name="Hutchinson M.I."/>
            <person name="Powell A.J."/>
            <person name="Barry K."/>
            <person name="Miller A.N."/>
            <person name="Grigoriev I.V."/>
            <person name="Debuchy R."/>
            <person name="Gladieux P."/>
            <person name="Thoren M.H."/>
            <person name="Johannesson H."/>
        </authorList>
    </citation>
    <scope>NUCLEOTIDE SEQUENCE</scope>
    <source>
        <strain evidence="15">SMH3187-1</strain>
    </source>
</reference>
<keyword evidence="8" id="KW-0146">Chitin degradation</keyword>
<dbReference type="InterPro" id="IPR017853">
    <property type="entry name" value="GH"/>
</dbReference>
<feature type="domain" description="GH18" evidence="14">
    <location>
        <begin position="29"/>
        <end position="391"/>
    </location>
</feature>
<evidence type="ECO:0000256" key="5">
    <source>
        <dbReference type="ARBA" id="ARBA00022525"/>
    </source>
</evidence>
<keyword evidence="6 13" id="KW-0732">Signal</keyword>
<dbReference type="Gene3D" id="3.10.50.10">
    <property type="match status" value="1"/>
</dbReference>
<feature type="signal peptide" evidence="13">
    <location>
        <begin position="1"/>
        <end position="24"/>
    </location>
</feature>
<evidence type="ECO:0000256" key="9">
    <source>
        <dbReference type="ARBA" id="ARBA00023277"/>
    </source>
</evidence>
<dbReference type="SUPFAM" id="SSF51445">
    <property type="entry name" value="(Trans)glycosidases"/>
    <property type="match status" value="1"/>
</dbReference>
<dbReference type="CDD" id="cd06548">
    <property type="entry name" value="GH18_chitinase"/>
    <property type="match status" value="1"/>
</dbReference>
<organism evidence="15 16">
    <name type="scientific">Schizothecium vesticola</name>
    <dbReference type="NCBI Taxonomy" id="314040"/>
    <lineage>
        <taxon>Eukaryota</taxon>
        <taxon>Fungi</taxon>
        <taxon>Dikarya</taxon>
        <taxon>Ascomycota</taxon>
        <taxon>Pezizomycotina</taxon>
        <taxon>Sordariomycetes</taxon>
        <taxon>Sordariomycetidae</taxon>
        <taxon>Sordariales</taxon>
        <taxon>Schizotheciaceae</taxon>
        <taxon>Schizothecium</taxon>
    </lineage>
</organism>
<dbReference type="InterPro" id="IPR050314">
    <property type="entry name" value="Glycosyl_Hydrlase_18"/>
</dbReference>
<keyword evidence="9" id="KW-0119">Carbohydrate metabolism</keyword>
<keyword evidence="10 12" id="KW-0326">Glycosidase</keyword>
<evidence type="ECO:0000256" key="11">
    <source>
        <dbReference type="ARBA" id="ARBA00023326"/>
    </source>
</evidence>
<proteinExistence type="inferred from homology"/>
<keyword evidence="16" id="KW-1185">Reference proteome</keyword>
<dbReference type="FunFam" id="3.20.20.80:FF:000075">
    <property type="entry name" value="Sporulation-specific chitinase"/>
    <property type="match status" value="1"/>
</dbReference>
<dbReference type="PROSITE" id="PS01095">
    <property type="entry name" value="GH18_1"/>
    <property type="match status" value="1"/>
</dbReference>
<evidence type="ECO:0000256" key="10">
    <source>
        <dbReference type="ARBA" id="ARBA00023295"/>
    </source>
</evidence>
<dbReference type="PANTHER" id="PTHR11177">
    <property type="entry name" value="CHITINASE"/>
    <property type="match status" value="1"/>
</dbReference>
<dbReference type="Proteomes" id="UP001172155">
    <property type="component" value="Unassembled WGS sequence"/>
</dbReference>
<dbReference type="EC" id="3.2.1.14" evidence="4"/>
<evidence type="ECO:0000259" key="14">
    <source>
        <dbReference type="PROSITE" id="PS51910"/>
    </source>
</evidence>
<dbReference type="GO" id="GO:0008061">
    <property type="term" value="F:chitin binding"/>
    <property type="evidence" value="ECO:0007669"/>
    <property type="project" value="InterPro"/>
</dbReference>
<dbReference type="AlphaFoldDB" id="A0AA40EX19"/>
<dbReference type="SMART" id="SM00636">
    <property type="entry name" value="Glyco_18"/>
    <property type="match status" value="1"/>
</dbReference>
<dbReference type="InterPro" id="IPR001579">
    <property type="entry name" value="Glyco_hydro_18_chit_AS"/>
</dbReference>